<proteinExistence type="predicted"/>
<dbReference type="EMBL" id="JAGRQH010000014">
    <property type="protein sequence ID" value="MBR0560697.1"/>
    <property type="molecule type" value="Genomic_DNA"/>
</dbReference>
<accession>A0ABS5E9X8</accession>
<evidence type="ECO:0000313" key="2">
    <source>
        <dbReference type="EMBL" id="MBR0560697.1"/>
    </source>
</evidence>
<sequence>MVNKTEYKVARKAWDTHQALVPHAISAKFIRTRRALHVVLSNGVEMTVPVDLLQELHGAALIDLAEIELTPAGTGLHWPRLDADVLVEGLIHGVYGSKNWMASHMGRSGGASTSVAKAEAARRNGAKGGRPRKVA</sequence>
<feature type="region of interest" description="Disordered" evidence="1">
    <location>
        <begin position="106"/>
        <end position="135"/>
    </location>
</feature>
<organism evidence="2 3">
    <name type="scientific">Neokomagataea anthophila</name>
    <dbReference type="NCBI Taxonomy" id="2826925"/>
    <lineage>
        <taxon>Bacteria</taxon>
        <taxon>Pseudomonadati</taxon>
        <taxon>Pseudomonadota</taxon>
        <taxon>Alphaproteobacteria</taxon>
        <taxon>Acetobacterales</taxon>
        <taxon>Acetobacteraceae</taxon>
        <taxon>Neokomagataea</taxon>
    </lineage>
</organism>
<evidence type="ECO:0000313" key="3">
    <source>
        <dbReference type="Proteomes" id="UP000677812"/>
    </source>
</evidence>
<reference evidence="2 3" key="1">
    <citation type="submission" date="2021-04" db="EMBL/GenBank/DDBJ databases">
        <title>The complete genome sequence of Neokomagataea sp. TBRC 2177.</title>
        <authorList>
            <person name="Charoenyingcharoen P."/>
            <person name="Yukphan P."/>
        </authorList>
    </citation>
    <scope>NUCLEOTIDE SEQUENCE [LARGE SCALE GENOMIC DNA]</scope>
    <source>
        <strain evidence="2 3">TBRC 2177</strain>
    </source>
</reference>
<dbReference type="Pfam" id="PF10387">
    <property type="entry name" value="DUF2442"/>
    <property type="match status" value="1"/>
</dbReference>
<dbReference type="RefSeq" id="WP_211683321.1">
    <property type="nucleotide sequence ID" value="NZ_JAGRQH010000014.1"/>
</dbReference>
<evidence type="ECO:0000256" key="1">
    <source>
        <dbReference type="SAM" id="MobiDB-lite"/>
    </source>
</evidence>
<keyword evidence="3" id="KW-1185">Reference proteome</keyword>
<dbReference type="InterPro" id="IPR018841">
    <property type="entry name" value="DUF2442"/>
</dbReference>
<protein>
    <submittedName>
        <fullName evidence="2">DUF2442 domain-containing protein</fullName>
    </submittedName>
</protein>
<gene>
    <name evidence="2" type="ORF">KB213_11615</name>
</gene>
<dbReference type="Proteomes" id="UP000677812">
    <property type="component" value="Unassembled WGS sequence"/>
</dbReference>
<dbReference type="Gene3D" id="3.30.2020.40">
    <property type="entry name" value="Uncharacterised protein PF10387, DUF2442"/>
    <property type="match status" value="1"/>
</dbReference>
<comment type="caution">
    <text evidence="2">The sequence shown here is derived from an EMBL/GenBank/DDBJ whole genome shotgun (WGS) entry which is preliminary data.</text>
</comment>
<name>A0ABS5E9X8_9PROT</name>